<keyword evidence="5 11" id="KW-0812">Transmembrane</keyword>
<reference evidence="13" key="1">
    <citation type="journal article" date="2019" name="Int. J. Syst. Evol. Microbiol.">
        <title>The Global Catalogue of Microorganisms (GCM) 10K type strain sequencing project: providing services to taxonomists for standard genome sequencing and annotation.</title>
        <authorList>
            <consortium name="The Broad Institute Genomics Platform"/>
            <consortium name="The Broad Institute Genome Sequencing Center for Infectious Disease"/>
            <person name="Wu L."/>
            <person name="Ma J."/>
        </authorList>
    </citation>
    <scope>NUCLEOTIDE SEQUENCE [LARGE SCALE GENOMIC DNA]</scope>
    <source>
        <strain evidence="13">NBRC 12467</strain>
    </source>
</reference>
<comment type="caution">
    <text evidence="12">The sequence shown here is derived from an EMBL/GenBank/DDBJ whole genome shotgun (WGS) entry which is preliminary data.</text>
</comment>
<dbReference type="GO" id="GO:0016020">
    <property type="term" value="C:membrane"/>
    <property type="evidence" value="ECO:0007669"/>
    <property type="project" value="UniProtKB-SubCell"/>
</dbReference>
<comment type="subcellular location">
    <subcellularLocation>
        <location evidence="1">Membrane</location>
        <topology evidence="1">Multi-pass membrane protein</topology>
    </subcellularLocation>
</comment>
<feature type="transmembrane region" description="Helical" evidence="11">
    <location>
        <begin position="92"/>
        <end position="112"/>
    </location>
</feature>
<evidence type="ECO:0000256" key="11">
    <source>
        <dbReference type="SAM" id="Phobius"/>
    </source>
</evidence>
<evidence type="ECO:0000313" key="12">
    <source>
        <dbReference type="EMBL" id="GLQ83882.1"/>
    </source>
</evidence>
<protein>
    <recommendedName>
        <fullName evidence="3">Uncharacterized protein YtcA</fullName>
    </recommendedName>
</protein>
<evidence type="ECO:0000256" key="8">
    <source>
        <dbReference type="ARBA" id="ARBA00023136"/>
    </source>
</evidence>
<evidence type="ECO:0000256" key="4">
    <source>
        <dbReference type="ARBA" id="ARBA00022475"/>
    </source>
</evidence>
<keyword evidence="10" id="KW-0449">Lipoprotein</keyword>
<evidence type="ECO:0000256" key="5">
    <source>
        <dbReference type="ARBA" id="ARBA00022692"/>
    </source>
</evidence>
<accession>A0AA37SDR0</accession>
<evidence type="ECO:0000256" key="2">
    <source>
        <dbReference type="ARBA" id="ARBA00008208"/>
    </source>
</evidence>
<dbReference type="AlphaFoldDB" id="A0AA37SDR0"/>
<dbReference type="InterPro" id="IPR031381">
    <property type="entry name" value="YtcA"/>
</dbReference>
<evidence type="ECO:0000256" key="7">
    <source>
        <dbReference type="ARBA" id="ARBA00022989"/>
    </source>
</evidence>
<dbReference type="Pfam" id="PF17090">
    <property type="entry name" value="Ytca"/>
    <property type="match status" value="1"/>
</dbReference>
<keyword evidence="9" id="KW-0564">Palmitate</keyword>
<gene>
    <name evidence="12" type="ORF">GCM10007872_07900</name>
</gene>
<keyword evidence="8 11" id="KW-0472">Membrane</keyword>
<evidence type="ECO:0000256" key="6">
    <source>
        <dbReference type="ARBA" id="ARBA00022729"/>
    </source>
</evidence>
<feature type="transmembrane region" description="Helical" evidence="11">
    <location>
        <begin position="124"/>
        <end position="144"/>
    </location>
</feature>
<evidence type="ECO:0000256" key="10">
    <source>
        <dbReference type="ARBA" id="ARBA00023288"/>
    </source>
</evidence>
<keyword evidence="6" id="KW-0732">Signal</keyword>
<keyword evidence="7 11" id="KW-1133">Transmembrane helix</keyword>
<feature type="transmembrane region" description="Helical" evidence="11">
    <location>
        <begin position="60"/>
        <end position="80"/>
    </location>
</feature>
<dbReference type="EMBL" id="BSNZ01000003">
    <property type="protein sequence ID" value="GLQ83882.1"/>
    <property type="molecule type" value="Genomic_DNA"/>
</dbReference>
<sequence length="145" mass="15779">MFHTIVFTVSCLLKLPRDTPVFFSDSPSAELWFSEKDVIGSESLLWPRESFHSLMRPTRLSPCLSGLVFLATAGCSLRGAPSFPIAGAYFPDWMVCGLVGVATSIGLRVLFLLTGLDALLSFRLFTYVALGVIAALSVWTLVFGP</sequence>
<keyword evidence="4" id="KW-1003">Cell membrane</keyword>
<evidence type="ECO:0000256" key="1">
    <source>
        <dbReference type="ARBA" id="ARBA00004141"/>
    </source>
</evidence>
<organism evidence="12 13">
    <name type="scientific">Gluconobacter sphaericus NBRC 12467</name>
    <dbReference type="NCBI Taxonomy" id="1307951"/>
    <lineage>
        <taxon>Bacteria</taxon>
        <taxon>Pseudomonadati</taxon>
        <taxon>Pseudomonadota</taxon>
        <taxon>Alphaproteobacteria</taxon>
        <taxon>Acetobacterales</taxon>
        <taxon>Acetobacteraceae</taxon>
        <taxon>Gluconobacter</taxon>
    </lineage>
</organism>
<evidence type="ECO:0000313" key="13">
    <source>
        <dbReference type="Proteomes" id="UP001156708"/>
    </source>
</evidence>
<evidence type="ECO:0000256" key="9">
    <source>
        <dbReference type="ARBA" id="ARBA00023139"/>
    </source>
</evidence>
<dbReference type="Proteomes" id="UP001156708">
    <property type="component" value="Unassembled WGS sequence"/>
</dbReference>
<comment type="similarity">
    <text evidence="2">Belongs to the YtcA family.</text>
</comment>
<evidence type="ECO:0000256" key="3">
    <source>
        <dbReference type="ARBA" id="ARBA00021237"/>
    </source>
</evidence>
<keyword evidence="13" id="KW-1185">Reference proteome</keyword>
<proteinExistence type="inferred from homology"/>
<name>A0AA37SDR0_9PROT</name>